<dbReference type="Gene3D" id="3.30.420.40">
    <property type="match status" value="2"/>
</dbReference>
<dbReference type="PANTHER" id="PTHR11735:SF6">
    <property type="entry name" value="TRNA N6-ADENOSINE THREONYLCARBAMOYLTRANSFERASE, MITOCHONDRIAL"/>
    <property type="match status" value="1"/>
</dbReference>
<evidence type="ECO:0000259" key="10">
    <source>
        <dbReference type="Pfam" id="PF00814"/>
    </source>
</evidence>
<dbReference type="PROSITE" id="PS01016">
    <property type="entry name" value="GLYCOPROTEASE"/>
    <property type="match status" value="1"/>
</dbReference>
<evidence type="ECO:0000256" key="3">
    <source>
        <dbReference type="ARBA" id="ARBA00022679"/>
    </source>
</evidence>
<keyword evidence="2" id="KW-0963">Cytoplasm</keyword>
<evidence type="ECO:0000313" key="11">
    <source>
        <dbReference type="EMBL" id="AUG32749.1"/>
    </source>
</evidence>
<dbReference type="EC" id="2.3.1.234" evidence="1"/>
<keyword evidence="5 9" id="KW-0479">Metal-binding</keyword>
<comment type="similarity">
    <text evidence="9">Belongs to the KAE1 / TsaD family.</text>
</comment>
<accession>A0A2H4ZQF8</accession>
<feature type="domain" description="Gcp-like" evidence="10">
    <location>
        <begin position="27"/>
        <end position="317"/>
    </location>
</feature>
<dbReference type="InterPro" id="IPR000905">
    <property type="entry name" value="Gcp-like_dom"/>
</dbReference>
<dbReference type="CDD" id="cd24133">
    <property type="entry name" value="ASKHA_NBD_TsaD_bac"/>
    <property type="match status" value="1"/>
</dbReference>
<dbReference type="InterPro" id="IPR022450">
    <property type="entry name" value="TsaD"/>
</dbReference>
<dbReference type="InterPro" id="IPR017861">
    <property type="entry name" value="KAE1/TsaD"/>
</dbReference>
<keyword evidence="3 9" id="KW-0808">Transferase</keyword>
<dbReference type="InterPro" id="IPR043129">
    <property type="entry name" value="ATPase_NBD"/>
</dbReference>
<dbReference type="FunFam" id="3.30.420.40:FF:000012">
    <property type="entry name" value="tRNA N6-adenosine threonylcarbamoyltransferase"/>
    <property type="match status" value="1"/>
</dbReference>
<dbReference type="GO" id="GO:0002949">
    <property type="term" value="P:tRNA threonylcarbamoyladenosine modification"/>
    <property type="evidence" value="ECO:0007669"/>
    <property type="project" value="UniProtKB-UniRule"/>
</dbReference>
<dbReference type="NCBIfam" id="TIGR03723">
    <property type="entry name" value="T6A_TsaD_YgjD"/>
    <property type="match status" value="1"/>
</dbReference>
<comment type="cofactor">
    <cofactor evidence="9">
        <name>a divalent metal cation</name>
        <dbReference type="ChEBI" id="CHEBI:60240"/>
    </cofactor>
    <text evidence="9">Binds 1 divalent metal cation per subunit.</text>
</comment>
<geneLocation type="plastid" evidence="11"/>
<dbReference type="SUPFAM" id="SSF53067">
    <property type="entry name" value="Actin-like ATPase domain"/>
    <property type="match status" value="2"/>
</dbReference>
<dbReference type="PRINTS" id="PR00789">
    <property type="entry name" value="OSIALOPTASE"/>
</dbReference>
<dbReference type="AlphaFoldDB" id="A0A2H4ZQF8"/>
<dbReference type="Pfam" id="PF00814">
    <property type="entry name" value="TsaD"/>
    <property type="match status" value="1"/>
</dbReference>
<keyword evidence="11" id="KW-0934">Plastid</keyword>
<dbReference type="InterPro" id="IPR017860">
    <property type="entry name" value="Peptidase_M22_CS"/>
</dbReference>
<evidence type="ECO:0000256" key="9">
    <source>
        <dbReference type="HAMAP-Rule" id="MF_03179"/>
    </source>
</evidence>
<evidence type="ECO:0000256" key="1">
    <source>
        <dbReference type="ARBA" id="ARBA00012156"/>
    </source>
</evidence>
<keyword evidence="7 9" id="KW-0012">Acyltransferase</keyword>
<dbReference type="PANTHER" id="PTHR11735">
    <property type="entry name" value="TRNA N6-ADENOSINE THREONYLCARBAMOYLTRANSFERASE"/>
    <property type="match status" value="1"/>
</dbReference>
<comment type="catalytic activity">
    <reaction evidence="8 9">
        <text>L-threonylcarbamoyladenylate + adenosine(37) in tRNA = N(6)-L-threonylcarbamoyladenosine(37) in tRNA + AMP + H(+)</text>
        <dbReference type="Rhea" id="RHEA:37059"/>
        <dbReference type="Rhea" id="RHEA-COMP:10162"/>
        <dbReference type="Rhea" id="RHEA-COMP:10163"/>
        <dbReference type="ChEBI" id="CHEBI:15378"/>
        <dbReference type="ChEBI" id="CHEBI:73682"/>
        <dbReference type="ChEBI" id="CHEBI:74411"/>
        <dbReference type="ChEBI" id="CHEBI:74418"/>
        <dbReference type="ChEBI" id="CHEBI:456215"/>
        <dbReference type="EC" id="2.3.1.234"/>
    </reaction>
</comment>
<comment type="subcellular location">
    <subcellularLocation>
        <location evidence="9">Mitochondrion</location>
    </subcellularLocation>
</comment>
<dbReference type="GO" id="GO:0061711">
    <property type="term" value="F:tRNA N(6)-L-threonylcarbamoyladenine synthase activity"/>
    <property type="evidence" value="ECO:0007669"/>
    <property type="project" value="UniProtKB-EC"/>
</dbReference>
<sequence>MTILLALETSCDESAVAIVIRKKTSTQVLSSLVVSQVQEHSQWGGVVPEIASRRHLEAIPKLISDALLKAKCNFHDISGIAATVAPGLSGSLLVGSITARTLSRLHRIPFLGIHHLEGHLSSIQLGSHLPKPPFLVLLVSGGHTELIRVNNIGSYVRLGRSHDDAVGEAFDKVARLLNLRYPGGPSIQEIARLGNGSRFILPKGRISLPGGGFHPYDFSFSGLKTSMLRLIQELSSRNIDIPTADLAASFEQIVVELLVERSCRCAIDQGLSNIILVGGVAANKRLRTLLKKSATNRGLTTYLAPLDYCTDNAAMIGVAALDKLERFPEGSPINTSVSARLNLDDIRDLYNKEAIF</sequence>
<evidence type="ECO:0000256" key="6">
    <source>
        <dbReference type="ARBA" id="ARBA00023004"/>
    </source>
</evidence>
<evidence type="ECO:0000256" key="5">
    <source>
        <dbReference type="ARBA" id="ARBA00022723"/>
    </source>
</evidence>
<keyword evidence="9" id="KW-0496">Mitochondrion</keyword>
<evidence type="ECO:0000256" key="4">
    <source>
        <dbReference type="ARBA" id="ARBA00022694"/>
    </source>
</evidence>
<dbReference type="NCBIfam" id="TIGR00329">
    <property type="entry name" value="gcp_kae1"/>
    <property type="match status" value="1"/>
</dbReference>
<evidence type="ECO:0000256" key="7">
    <source>
        <dbReference type="ARBA" id="ARBA00023315"/>
    </source>
</evidence>
<proteinExistence type="inferred from homology"/>
<protein>
    <recommendedName>
        <fullName evidence="1">N(6)-L-threonylcarbamoyladenine synthase</fullName>
        <ecNumber evidence="1">2.3.1.234</ecNumber>
    </recommendedName>
</protein>
<comment type="subunit">
    <text evidence="9">Homodimer.</text>
</comment>
<keyword evidence="4 9" id="KW-0819">tRNA processing</keyword>
<dbReference type="HAMAP" id="MF_01445">
    <property type="entry name" value="TsaD"/>
    <property type="match status" value="1"/>
</dbReference>
<dbReference type="EMBL" id="MG264610">
    <property type="protein sequence ID" value="AUG32749.1"/>
    <property type="molecule type" value="Genomic_DNA"/>
</dbReference>
<dbReference type="FunFam" id="3.30.420.40:FF:000040">
    <property type="entry name" value="tRNA N6-adenosine threonylcarbamoyltransferase"/>
    <property type="match status" value="1"/>
</dbReference>
<evidence type="ECO:0000256" key="2">
    <source>
        <dbReference type="ARBA" id="ARBA00022490"/>
    </source>
</evidence>
<gene>
    <name evidence="11" type="ORF">PLO_777</name>
</gene>
<organism evidence="11">
    <name type="scientific">Paulinella longichromatophora</name>
    <dbReference type="NCBI Taxonomy" id="1708747"/>
    <lineage>
        <taxon>Eukaryota</taxon>
        <taxon>Sar</taxon>
        <taxon>Rhizaria</taxon>
        <taxon>Cercozoa</taxon>
        <taxon>Imbricatea</taxon>
        <taxon>Silicofilosea</taxon>
        <taxon>Euglyphida</taxon>
        <taxon>Paulinellidae</taxon>
        <taxon>Paulinella</taxon>
    </lineage>
</organism>
<dbReference type="GO" id="GO:0005739">
    <property type="term" value="C:mitochondrion"/>
    <property type="evidence" value="ECO:0007669"/>
    <property type="project" value="UniProtKB-SubCell"/>
</dbReference>
<reference evidence="11" key="1">
    <citation type="submission" date="2017-10" db="EMBL/GenBank/DDBJ databases">
        <title>Paulinella longichromatophora chromatophore genome.</title>
        <authorList>
            <person name="Lhee D."/>
            <person name="Yoon H.S."/>
        </authorList>
    </citation>
    <scope>NUCLEOTIDE SEQUENCE</scope>
</reference>
<evidence type="ECO:0000256" key="8">
    <source>
        <dbReference type="ARBA" id="ARBA00048117"/>
    </source>
</evidence>
<keyword evidence="6" id="KW-0408">Iron</keyword>
<dbReference type="GO" id="GO:0046872">
    <property type="term" value="F:metal ion binding"/>
    <property type="evidence" value="ECO:0007669"/>
    <property type="project" value="UniProtKB-KW"/>
</dbReference>
<comment type="function">
    <text evidence="9">Required for the formation of a threonylcarbamoyl group on adenosine at position 37 (t(6)A37) in mitochondrial tRNAs that read codons beginning with adenine. Probably involved in the transfer of the threonylcarbamoyl moiety of threonylcarbamoyl-AMP (TC-AMP) to the N6 group of A37. Involved in mitochondrial genome maintenance.</text>
</comment>
<name>A0A2H4ZQF8_9EUKA</name>